<gene>
    <name evidence="1" type="ORF">Zm00014a_026551</name>
</gene>
<proteinExistence type="predicted"/>
<dbReference type="Proteomes" id="UP000251960">
    <property type="component" value="Chromosome 1"/>
</dbReference>
<organism evidence="1">
    <name type="scientific">Zea mays</name>
    <name type="common">Maize</name>
    <dbReference type="NCBI Taxonomy" id="4577"/>
    <lineage>
        <taxon>Eukaryota</taxon>
        <taxon>Viridiplantae</taxon>
        <taxon>Streptophyta</taxon>
        <taxon>Embryophyta</taxon>
        <taxon>Tracheophyta</taxon>
        <taxon>Spermatophyta</taxon>
        <taxon>Magnoliopsida</taxon>
        <taxon>Liliopsida</taxon>
        <taxon>Poales</taxon>
        <taxon>Poaceae</taxon>
        <taxon>PACMAD clade</taxon>
        <taxon>Panicoideae</taxon>
        <taxon>Andropogonodae</taxon>
        <taxon>Andropogoneae</taxon>
        <taxon>Tripsacinae</taxon>
        <taxon>Zea</taxon>
    </lineage>
</organism>
<protein>
    <submittedName>
        <fullName evidence="1">Uncharacterized protein</fullName>
    </submittedName>
</protein>
<comment type="caution">
    <text evidence="1">The sequence shown here is derived from an EMBL/GenBank/DDBJ whole genome shotgun (WGS) entry which is preliminary data.</text>
</comment>
<dbReference type="ExpressionAtlas" id="A0A317YI75">
    <property type="expression patterns" value="baseline and differential"/>
</dbReference>
<name>A0A317YI75_MAIZE</name>
<accession>A0A317YI75</accession>
<reference evidence="1" key="1">
    <citation type="journal article" date="2018" name="Nat. Genet.">
        <title>Extensive intraspecific gene order and gene structural variations between Mo17 and other maize genomes.</title>
        <authorList>
            <person name="Sun S."/>
            <person name="Zhou Y."/>
            <person name="Chen J."/>
            <person name="Shi J."/>
            <person name="Zhao H."/>
            <person name="Zhao H."/>
            <person name="Song W."/>
            <person name="Zhang M."/>
            <person name="Cui Y."/>
            <person name="Dong X."/>
            <person name="Liu H."/>
            <person name="Ma X."/>
            <person name="Jiao Y."/>
            <person name="Wang B."/>
            <person name="Wei X."/>
            <person name="Stein J.C."/>
            <person name="Glaubitz J.C."/>
            <person name="Lu F."/>
            <person name="Yu G."/>
            <person name="Liang C."/>
            <person name="Fengler K."/>
            <person name="Li B."/>
            <person name="Rafalski A."/>
            <person name="Schnable P.S."/>
            <person name="Ware D.H."/>
            <person name="Buckler E.S."/>
            <person name="Lai J."/>
        </authorList>
    </citation>
    <scope>NUCLEOTIDE SEQUENCE [LARGE SCALE GENOMIC DNA]</scope>
    <source>
        <tissue evidence="1">Seedling</tissue>
    </source>
</reference>
<dbReference type="PANTHER" id="PTHR45286:SF1">
    <property type="entry name" value="CHAPERONE DNAJ-DOMAIN SUPERFAMILY PROTEIN"/>
    <property type="match status" value="1"/>
</dbReference>
<dbReference type="EMBL" id="NCVQ01000001">
    <property type="protein sequence ID" value="PWZ57541.1"/>
    <property type="molecule type" value="Genomic_DNA"/>
</dbReference>
<evidence type="ECO:0000313" key="1">
    <source>
        <dbReference type="EMBL" id="PWZ57541.1"/>
    </source>
</evidence>
<dbReference type="PANTHER" id="PTHR45286">
    <property type="entry name" value="CHAPERONE DNAJ-DOMAIN SUPERFAMILY PROTEIN"/>
    <property type="match status" value="1"/>
</dbReference>
<sequence>MATCCDRRGVLCRNTPVHLSWYTQVIQAQALWLTIDDIATKRVATGSGYFDRLKSELFTAIHAPYYGTEVDSMDVLPDCFEAEERSSEFTPNVSINVNKDSISMNPVDMNMQEMRYENDIPAKDAKCLQGHLVADIWEISCYCD</sequence>
<dbReference type="AlphaFoldDB" id="A0A317YI75"/>